<keyword evidence="2" id="KW-0479">Metal-binding</keyword>
<dbReference type="Gene3D" id="3.90.1590.10">
    <property type="entry name" value="glutathione-dependent formaldehyde- activating enzyme (gfa)"/>
    <property type="match status" value="1"/>
</dbReference>
<reference evidence="7" key="2">
    <citation type="submission" date="2015-06" db="EMBL/GenBank/DDBJ databases">
        <authorList>
            <person name="Hoefler B.C."/>
            <person name="Straight P.D."/>
        </authorList>
    </citation>
    <scope>NUCLEOTIDE SEQUENCE [LARGE SCALE GENOMIC DNA]</scope>
    <source>
        <strain evidence="7">Mm55</strain>
    </source>
</reference>
<keyword evidence="3" id="KW-0862">Zinc</keyword>
<keyword evidence="8" id="KW-1185">Reference proteome</keyword>
<dbReference type="OrthoDB" id="5290969at2759"/>
<dbReference type="PANTHER" id="PTHR33337:SF3">
    <property type="entry name" value="CENP-V_GFA DOMAIN-CONTAINING PROTEIN"/>
    <property type="match status" value="1"/>
</dbReference>
<proteinExistence type="inferred from homology"/>
<protein>
    <recommendedName>
        <fullName evidence="5">CENP-V/GFA domain-containing protein</fullName>
    </recommendedName>
</protein>
<feature type="domain" description="CENP-V/GFA" evidence="5">
    <location>
        <begin position="1"/>
        <end position="135"/>
    </location>
</feature>
<reference evidence="8" key="1">
    <citation type="submission" date="2015-06" db="EMBL/GenBank/DDBJ databases">
        <authorList>
            <person name="van de Sande W.W.J."/>
        </authorList>
    </citation>
    <scope>NUCLEOTIDE SEQUENCE [LARGE SCALE GENOMIC DNA]</scope>
    <source>
        <strain evidence="8">mm55</strain>
    </source>
</reference>
<dbReference type="GO" id="GO:0046872">
    <property type="term" value="F:metal ion binding"/>
    <property type="evidence" value="ECO:0007669"/>
    <property type="project" value="UniProtKB-KW"/>
</dbReference>
<dbReference type="EMBL" id="LCTW02000191">
    <property type="protein sequence ID" value="KXX76828.1"/>
    <property type="molecule type" value="Genomic_DNA"/>
</dbReference>
<dbReference type="Pfam" id="PF04828">
    <property type="entry name" value="GFA"/>
    <property type="match status" value="1"/>
</dbReference>
<name>A0A175WCE1_9PEZI</name>
<comment type="caution">
    <text evidence="7">The sequence shown here is derived from an EMBL/GenBank/DDBJ whole genome shotgun (WGS) entry which is preliminary data.</text>
</comment>
<gene>
    <name evidence="7" type="ORF">MMYC01_201924</name>
    <name evidence="6" type="ORF">MMYC01_207037</name>
</gene>
<reference evidence="7 8" key="3">
    <citation type="submission" date="2016-01" db="EMBL/GenBank/DDBJ databases">
        <title>Madurella mycetomatis genome sequencing.</title>
        <authorList>
            <person name="Van De Sande W."/>
        </authorList>
    </citation>
    <scope>NUCLEOTIDE SEQUENCE [LARGE SCALE GENOMIC DNA]</scope>
    <source>
        <strain evidence="8">mm55</strain>
        <strain evidence="7">Mm55</strain>
    </source>
</reference>
<dbReference type="SUPFAM" id="SSF51316">
    <property type="entry name" value="Mss4-like"/>
    <property type="match status" value="1"/>
</dbReference>
<evidence type="ECO:0000256" key="4">
    <source>
        <dbReference type="ARBA" id="ARBA00023239"/>
    </source>
</evidence>
<organism evidence="7 8">
    <name type="scientific">Madurella mycetomatis</name>
    <dbReference type="NCBI Taxonomy" id="100816"/>
    <lineage>
        <taxon>Eukaryota</taxon>
        <taxon>Fungi</taxon>
        <taxon>Dikarya</taxon>
        <taxon>Ascomycota</taxon>
        <taxon>Pezizomycotina</taxon>
        <taxon>Sordariomycetes</taxon>
        <taxon>Sordariomycetidae</taxon>
        <taxon>Sordariales</taxon>
        <taxon>Sordariales incertae sedis</taxon>
        <taxon>Madurella</taxon>
    </lineage>
</organism>
<sequence length="149" mass="16089">MEVTCQCGLITFTTPTPSPISVYHCHCTECQLQSSSAFGTSVIFPAAGLFPLSPDLAGNLGVWTRPTNEGRTMDCYFCKRCGTRVVHRIREADGKERGTIAIKGGCVKGLEWQGAAHIFTRSAVVEIPKGVTTWEGAPGEMPGRPEKTE</sequence>
<dbReference type="VEuPathDB" id="FungiDB:MMYC01_207037"/>
<evidence type="ECO:0000313" key="7">
    <source>
        <dbReference type="EMBL" id="KXX81313.1"/>
    </source>
</evidence>
<accession>A0A175WCE1</accession>
<comment type="similarity">
    <text evidence="1">Belongs to the Gfa family.</text>
</comment>
<dbReference type="PROSITE" id="PS51891">
    <property type="entry name" value="CENP_V_GFA"/>
    <property type="match status" value="1"/>
</dbReference>
<evidence type="ECO:0000313" key="8">
    <source>
        <dbReference type="Proteomes" id="UP000078237"/>
    </source>
</evidence>
<dbReference type="EMBL" id="LCTW02000038">
    <property type="protein sequence ID" value="KXX81313.1"/>
    <property type="molecule type" value="Genomic_DNA"/>
</dbReference>
<dbReference type="InterPro" id="IPR011057">
    <property type="entry name" value="Mss4-like_sf"/>
</dbReference>
<dbReference type="PANTHER" id="PTHR33337">
    <property type="entry name" value="GFA DOMAIN-CONTAINING PROTEIN"/>
    <property type="match status" value="1"/>
</dbReference>
<evidence type="ECO:0000256" key="1">
    <source>
        <dbReference type="ARBA" id="ARBA00005495"/>
    </source>
</evidence>
<evidence type="ECO:0000256" key="2">
    <source>
        <dbReference type="ARBA" id="ARBA00022723"/>
    </source>
</evidence>
<dbReference type="Proteomes" id="UP000078237">
    <property type="component" value="Unassembled WGS sequence"/>
</dbReference>
<dbReference type="InterPro" id="IPR006913">
    <property type="entry name" value="CENP-V/GFA"/>
</dbReference>
<dbReference type="AlphaFoldDB" id="A0A175WCE1"/>
<dbReference type="VEuPathDB" id="FungiDB:MMYC01_201924"/>
<dbReference type="GO" id="GO:0016846">
    <property type="term" value="F:carbon-sulfur lyase activity"/>
    <property type="evidence" value="ECO:0007669"/>
    <property type="project" value="InterPro"/>
</dbReference>
<evidence type="ECO:0000313" key="6">
    <source>
        <dbReference type="EMBL" id="KXX76828.1"/>
    </source>
</evidence>
<evidence type="ECO:0000259" key="5">
    <source>
        <dbReference type="PROSITE" id="PS51891"/>
    </source>
</evidence>
<evidence type="ECO:0000256" key="3">
    <source>
        <dbReference type="ARBA" id="ARBA00022833"/>
    </source>
</evidence>
<keyword evidence="4" id="KW-0456">Lyase</keyword>